<dbReference type="InterPro" id="IPR014277">
    <property type="entry name" value="Orc1/Cdc6_arc"/>
</dbReference>
<dbReference type="GO" id="GO:0005524">
    <property type="term" value="F:ATP binding"/>
    <property type="evidence" value="ECO:0007669"/>
    <property type="project" value="UniProtKB-UniRule"/>
</dbReference>
<dbReference type="InterPro" id="IPR036390">
    <property type="entry name" value="WH_DNA-bd_sf"/>
</dbReference>
<dbReference type="Pfam" id="PF13401">
    <property type="entry name" value="AAA_22"/>
    <property type="match status" value="1"/>
</dbReference>
<dbReference type="Proteomes" id="UP000011618">
    <property type="component" value="Unassembled WGS sequence"/>
</dbReference>
<dbReference type="RefSeq" id="WP_006185521.1">
    <property type="nucleotide sequence ID" value="NZ_AOII01000061.1"/>
</dbReference>
<comment type="caution">
    <text evidence="8">The sequence shown here is derived from an EMBL/GenBank/DDBJ whole genome shotgun (WGS) entry which is preliminary data.</text>
</comment>
<evidence type="ECO:0000256" key="2">
    <source>
        <dbReference type="ARBA" id="ARBA00022705"/>
    </source>
</evidence>
<dbReference type="InterPro" id="IPR015163">
    <property type="entry name" value="Cdc6_C"/>
</dbReference>
<feature type="binding site" evidence="5">
    <location>
        <position position="214"/>
    </location>
    <ligand>
        <name>ATP</name>
        <dbReference type="ChEBI" id="CHEBI:30616"/>
    </ligand>
</feature>
<dbReference type="Gene3D" id="1.10.10.10">
    <property type="entry name" value="Winged helix-like DNA-binding domain superfamily/Winged helix DNA-binding domain"/>
    <property type="match status" value="1"/>
</dbReference>
<evidence type="ECO:0000313" key="8">
    <source>
        <dbReference type="EMBL" id="ELY77007.1"/>
    </source>
</evidence>
<dbReference type="PANTHER" id="PTHR10763:SF22">
    <property type="entry name" value="ORC1-TYPE DNA REPLICATION PROTEIN"/>
    <property type="match status" value="1"/>
</dbReference>
<dbReference type="InterPro" id="IPR055237">
    <property type="entry name" value="Cdc6_lid"/>
</dbReference>
<dbReference type="FunFam" id="1.10.8.60:FF:000073">
    <property type="entry name" value="ORC1-type DNA replication protein"/>
    <property type="match status" value="1"/>
</dbReference>
<evidence type="ECO:0000259" key="6">
    <source>
        <dbReference type="SMART" id="SM00382"/>
    </source>
</evidence>
<feature type="binding site" evidence="5">
    <location>
        <position position="226"/>
    </location>
    <ligand>
        <name>ATP</name>
        <dbReference type="ChEBI" id="CHEBI:30616"/>
    </ligand>
</feature>
<feature type="domain" description="AAA+ ATPase" evidence="6">
    <location>
        <begin position="52"/>
        <end position="215"/>
    </location>
</feature>
<dbReference type="SMART" id="SM00382">
    <property type="entry name" value="AAA"/>
    <property type="match status" value="1"/>
</dbReference>
<dbReference type="SUPFAM" id="SSF52540">
    <property type="entry name" value="P-loop containing nucleoside triphosphate hydrolases"/>
    <property type="match status" value="1"/>
</dbReference>
<dbReference type="SUPFAM" id="SSF46785">
    <property type="entry name" value="Winged helix' DNA-binding domain"/>
    <property type="match status" value="1"/>
</dbReference>
<feature type="binding site" evidence="5">
    <location>
        <begin position="64"/>
        <end position="68"/>
    </location>
    <ligand>
        <name>ATP</name>
        <dbReference type="ChEBI" id="CHEBI:30616"/>
    </ligand>
</feature>
<dbReference type="PANTHER" id="PTHR10763">
    <property type="entry name" value="CELL DIVISION CONTROL PROTEIN 6-RELATED"/>
    <property type="match status" value="1"/>
</dbReference>
<dbReference type="SMART" id="SM01074">
    <property type="entry name" value="Cdc6_C"/>
    <property type="match status" value="1"/>
</dbReference>
<evidence type="ECO:0000313" key="9">
    <source>
        <dbReference type="Proteomes" id="UP000011618"/>
    </source>
</evidence>
<evidence type="ECO:0000256" key="1">
    <source>
        <dbReference type="ARBA" id="ARBA00006184"/>
    </source>
</evidence>
<dbReference type="PATRIC" id="fig|1227495.3.peg.1958"/>
<evidence type="ECO:0000256" key="3">
    <source>
        <dbReference type="ARBA" id="ARBA00022741"/>
    </source>
</evidence>
<dbReference type="HAMAP" id="MF_01407">
    <property type="entry name" value="ORC1_type_DNA_replic_protein"/>
    <property type="match status" value="1"/>
</dbReference>
<feature type="domain" description="Cdc6 C-terminal" evidence="7">
    <location>
        <begin position="311"/>
        <end position="394"/>
    </location>
</feature>
<name>L9YU74_9EURY</name>
<evidence type="ECO:0000256" key="4">
    <source>
        <dbReference type="ARBA" id="ARBA00022840"/>
    </source>
</evidence>
<comment type="function">
    <text evidence="5">Involved in regulation of DNA replication.</text>
</comment>
<dbReference type="eggNOG" id="arCOG00467">
    <property type="taxonomic scope" value="Archaea"/>
</dbReference>
<protein>
    <recommendedName>
        <fullName evidence="5">ORC1-type DNA replication protein</fullName>
    </recommendedName>
</protein>
<dbReference type="InterPro" id="IPR027417">
    <property type="entry name" value="P-loop_NTPase"/>
</dbReference>
<dbReference type="EMBL" id="AOII01000061">
    <property type="protein sequence ID" value="ELY77007.1"/>
    <property type="molecule type" value="Genomic_DNA"/>
</dbReference>
<dbReference type="GO" id="GO:0016887">
    <property type="term" value="F:ATP hydrolysis activity"/>
    <property type="evidence" value="ECO:0007669"/>
    <property type="project" value="InterPro"/>
</dbReference>
<dbReference type="AlphaFoldDB" id="L9YU74"/>
<evidence type="ECO:0000256" key="5">
    <source>
        <dbReference type="HAMAP-Rule" id="MF_01407"/>
    </source>
</evidence>
<dbReference type="GO" id="GO:0006260">
    <property type="term" value="P:DNA replication"/>
    <property type="evidence" value="ECO:0007669"/>
    <property type="project" value="UniProtKB-UniRule"/>
</dbReference>
<gene>
    <name evidence="8" type="ORF">C487_09747</name>
</gene>
<dbReference type="InterPro" id="IPR049945">
    <property type="entry name" value="AAA_22"/>
</dbReference>
<comment type="similarity">
    <text evidence="1 5">Belongs to the CDC6/cdc18 family.</text>
</comment>
<sequence length="401" mass="44614">MPKDFFGGISSVFKNKDMVQIDYVVDEDRIIGRDEELESLAQSLYPATNGSKPSNCLVYGKPGTGKSLSVKFITQKLKEKAGENGYSVGIAYVDCSQSSSETDAVIRIAKQLNDPDLSDVRIPDTGLSTGQFYQRAWKAMDATHDISLIILDEIDKHHAYDDLLMTLSRAGEANKLTDSSLGVIGISNKPRFTDKLNERTVSSLGERRHVFPPYTANELKEILEARKDAFYDGVLEEGITARVAALSAREYGDARKAMDIFRYAGEIANENQSETVKDEFIDEAFERAERDEILEIISTLPHHSTLVIQSVAALAADRDTEKNPITTTEAYNLYQRKCSIEEASPLSERRVRDLLEEAEFLEIITRNTKAAGKAKGSRTIITLVDDPEKTLEACKLVEPND</sequence>
<dbReference type="CDD" id="cd00009">
    <property type="entry name" value="AAA"/>
    <property type="match status" value="1"/>
</dbReference>
<keyword evidence="2 5" id="KW-0235">DNA replication</keyword>
<keyword evidence="4 5" id="KW-0067">ATP-binding</keyword>
<dbReference type="InterPro" id="IPR050311">
    <property type="entry name" value="ORC1/CDC6"/>
</dbReference>
<proteinExistence type="inferred from homology"/>
<dbReference type="InterPro" id="IPR036388">
    <property type="entry name" value="WH-like_DNA-bd_sf"/>
</dbReference>
<dbReference type="OrthoDB" id="195574at2157"/>
<dbReference type="InterPro" id="IPR003593">
    <property type="entry name" value="AAA+_ATPase"/>
</dbReference>
<dbReference type="Pfam" id="PF22703">
    <property type="entry name" value="Cdc6_lid"/>
    <property type="match status" value="1"/>
</dbReference>
<organism evidence="8 9">
    <name type="scientific">Natrinema pallidum DSM 3751</name>
    <dbReference type="NCBI Taxonomy" id="1227495"/>
    <lineage>
        <taxon>Archaea</taxon>
        <taxon>Methanobacteriati</taxon>
        <taxon>Methanobacteriota</taxon>
        <taxon>Stenosarchaea group</taxon>
        <taxon>Halobacteria</taxon>
        <taxon>Halobacteriales</taxon>
        <taxon>Natrialbaceae</taxon>
        <taxon>Natrinema</taxon>
    </lineage>
</organism>
<dbReference type="Pfam" id="PF09079">
    <property type="entry name" value="WHD_Cdc6"/>
    <property type="match status" value="1"/>
</dbReference>
<accession>L9YU74</accession>
<evidence type="ECO:0000259" key="7">
    <source>
        <dbReference type="SMART" id="SM01074"/>
    </source>
</evidence>
<dbReference type="Gene3D" id="1.10.8.60">
    <property type="match status" value="1"/>
</dbReference>
<reference evidence="8 9" key="1">
    <citation type="journal article" date="2014" name="PLoS Genet.">
        <title>Phylogenetically driven sequencing of extremely halophilic archaea reveals strategies for static and dynamic osmo-response.</title>
        <authorList>
            <person name="Becker E.A."/>
            <person name="Seitzer P.M."/>
            <person name="Tritt A."/>
            <person name="Larsen D."/>
            <person name="Krusor M."/>
            <person name="Yao A.I."/>
            <person name="Wu D."/>
            <person name="Madern D."/>
            <person name="Eisen J.A."/>
            <person name="Darling A.E."/>
            <person name="Facciotti M.T."/>
        </authorList>
    </citation>
    <scope>NUCLEOTIDE SEQUENCE [LARGE SCALE GENOMIC DNA]</scope>
    <source>
        <strain evidence="8 9">DSM 3751</strain>
    </source>
</reference>
<dbReference type="Gene3D" id="3.40.50.300">
    <property type="entry name" value="P-loop containing nucleotide triphosphate hydrolases"/>
    <property type="match status" value="1"/>
</dbReference>
<dbReference type="NCBIfam" id="TIGR02928">
    <property type="entry name" value="orc1/cdc6 family replication initiation protein"/>
    <property type="match status" value="1"/>
</dbReference>
<keyword evidence="3 5" id="KW-0547">Nucleotide-binding</keyword>